<feature type="region of interest" description="Disordered" evidence="16">
    <location>
        <begin position="657"/>
        <end position="698"/>
    </location>
</feature>
<comment type="subcellular location">
    <subcellularLocation>
        <location evidence="1">Nucleus</location>
    </subcellularLocation>
</comment>
<feature type="region of interest" description="Disordered" evidence="16">
    <location>
        <begin position="1162"/>
        <end position="1193"/>
    </location>
</feature>
<evidence type="ECO:0000256" key="8">
    <source>
        <dbReference type="ARBA" id="ARBA00023117"/>
    </source>
</evidence>
<feature type="repeat" description="WD" evidence="15">
    <location>
        <begin position="184"/>
        <end position="225"/>
    </location>
</feature>
<dbReference type="PANTHER" id="PTHR16266:SF4">
    <property type="entry name" value="PH-INTERACTING PROTEIN"/>
    <property type="match status" value="1"/>
</dbReference>
<feature type="region of interest" description="Disordered" evidence="16">
    <location>
        <begin position="801"/>
        <end position="923"/>
    </location>
</feature>
<feature type="repeat" description="WD" evidence="15">
    <location>
        <begin position="366"/>
        <end position="399"/>
    </location>
</feature>
<feature type="compositionally biased region" description="Low complexity" evidence="16">
    <location>
        <begin position="1332"/>
        <end position="1342"/>
    </location>
</feature>
<evidence type="ECO:0000256" key="2">
    <source>
        <dbReference type="ARBA" id="ARBA00022499"/>
    </source>
</evidence>
<dbReference type="PROSITE" id="PS00633">
    <property type="entry name" value="BROMODOMAIN_1"/>
    <property type="match status" value="1"/>
</dbReference>
<evidence type="ECO:0000256" key="1">
    <source>
        <dbReference type="ARBA" id="ARBA00004123"/>
    </source>
</evidence>
<dbReference type="PANTHER" id="PTHR16266">
    <property type="entry name" value="WD REPEAT DOMAIN 9"/>
    <property type="match status" value="1"/>
</dbReference>
<feature type="compositionally biased region" description="Polar residues" evidence="16">
    <location>
        <begin position="1584"/>
        <end position="1595"/>
    </location>
</feature>
<keyword evidence="9" id="KW-0539">Nucleus</keyword>
<dbReference type="Pfam" id="PF25437">
    <property type="entry name" value="BRWD1_N"/>
    <property type="match status" value="1"/>
</dbReference>
<dbReference type="PROSITE" id="PS50014">
    <property type="entry name" value="BROMODOMAIN_2"/>
    <property type="match status" value="2"/>
</dbReference>
<feature type="compositionally biased region" description="Polar residues" evidence="16">
    <location>
        <begin position="1358"/>
        <end position="1367"/>
    </location>
</feature>
<evidence type="ECO:0000256" key="14">
    <source>
        <dbReference type="PROSITE-ProRule" id="PRU00035"/>
    </source>
</evidence>
<dbReference type="GO" id="GO:0009966">
    <property type="term" value="P:regulation of signal transduction"/>
    <property type="evidence" value="ECO:0007669"/>
    <property type="project" value="UniProtKB-ARBA"/>
</dbReference>
<keyword evidence="4 15" id="KW-0853">WD repeat</keyword>
<feature type="compositionally biased region" description="Low complexity" evidence="16">
    <location>
        <begin position="669"/>
        <end position="688"/>
    </location>
</feature>
<organism evidence="18 19">
    <name type="scientific">Acipenser oxyrinchus oxyrinchus</name>
    <dbReference type="NCBI Taxonomy" id="40147"/>
    <lineage>
        <taxon>Eukaryota</taxon>
        <taxon>Metazoa</taxon>
        <taxon>Chordata</taxon>
        <taxon>Craniata</taxon>
        <taxon>Vertebrata</taxon>
        <taxon>Euteleostomi</taxon>
        <taxon>Actinopterygii</taxon>
        <taxon>Chondrostei</taxon>
        <taxon>Acipenseriformes</taxon>
        <taxon>Acipenseridae</taxon>
        <taxon>Acipenser</taxon>
    </lineage>
</organism>
<evidence type="ECO:0000256" key="15">
    <source>
        <dbReference type="PROSITE-ProRule" id="PRU00221"/>
    </source>
</evidence>
<evidence type="ECO:0000256" key="16">
    <source>
        <dbReference type="SAM" id="MobiDB-lite"/>
    </source>
</evidence>
<dbReference type="Proteomes" id="UP001230051">
    <property type="component" value="Unassembled WGS sequence"/>
</dbReference>
<dbReference type="SMART" id="SM00320">
    <property type="entry name" value="WD40"/>
    <property type="match status" value="8"/>
</dbReference>
<dbReference type="InterPro" id="IPR018359">
    <property type="entry name" value="Bromodomain_CS"/>
</dbReference>
<dbReference type="InterPro" id="IPR057452">
    <property type="entry name" value="BRWD/PHIP_N"/>
</dbReference>
<evidence type="ECO:0000256" key="5">
    <source>
        <dbReference type="ARBA" id="ARBA00022737"/>
    </source>
</evidence>
<dbReference type="PROSITE" id="PS50082">
    <property type="entry name" value="WD_REPEATS_2"/>
    <property type="match status" value="5"/>
</dbReference>
<evidence type="ECO:0000256" key="6">
    <source>
        <dbReference type="ARBA" id="ARBA00022843"/>
    </source>
</evidence>
<dbReference type="Pfam" id="PF25313">
    <property type="entry name" value="BRWD_AD"/>
    <property type="match status" value="1"/>
</dbReference>
<evidence type="ECO:0000256" key="12">
    <source>
        <dbReference type="ARBA" id="ARBA00075662"/>
    </source>
</evidence>
<dbReference type="FunFam" id="1.20.920.10:FF:000017">
    <property type="entry name" value="Bromodomain and WD repeat domain containing 1"/>
    <property type="match status" value="1"/>
</dbReference>
<feature type="region of interest" description="Disordered" evidence="16">
    <location>
        <begin position="763"/>
        <end position="788"/>
    </location>
</feature>
<feature type="compositionally biased region" description="Polar residues" evidence="16">
    <location>
        <begin position="1480"/>
        <end position="1500"/>
    </location>
</feature>
<dbReference type="PROSITE" id="PS00678">
    <property type="entry name" value="WD_REPEATS_1"/>
    <property type="match status" value="1"/>
</dbReference>
<feature type="compositionally biased region" description="Basic residues" evidence="16">
    <location>
        <begin position="1182"/>
        <end position="1193"/>
    </location>
</feature>
<dbReference type="Pfam" id="PF00400">
    <property type="entry name" value="WD40"/>
    <property type="match status" value="5"/>
</dbReference>
<feature type="compositionally biased region" description="Basic residues" evidence="16">
    <location>
        <begin position="870"/>
        <end position="879"/>
    </location>
</feature>
<feature type="compositionally biased region" description="Acidic residues" evidence="16">
    <location>
        <begin position="812"/>
        <end position="822"/>
    </location>
</feature>
<dbReference type="CDD" id="cd05529">
    <property type="entry name" value="Bromo_WDR9_I_like"/>
    <property type="match status" value="1"/>
</dbReference>
<dbReference type="FunFam" id="1.20.920.10:FF:000008">
    <property type="entry name" value="Bromodomain and WD repeat domain containing 3"/>
    <property type="match status" value="1"/>
</dbReference>
<keyword evidence="19" id="KW-1185">Reference proteome</keyword>
<dbReference type="GO" id="GO:0006357">
    <property type="term" value="P:regulation of transcription by RNA polymerase II"/>
    <property type="evidence" value="ECO:0007669"/>
    <property type="project" value="TreeGrafter"/>
</dbReference>
<comment type="caution">
    <text evidence="18">The sequence shown here is derived from an EMBL/GenBank/DDBJ whole genome shotgun (WGS) entry which is preliminary data.</text>
</comment>
<dbReference type="Gene3D" id="1.20.920.10">
    <property type="entry name" value="Bromodomain-like"/>
    <property type="match status" value="2"/>
</dbReference>
<feature type="region of interest" description="Disordered" evidence="16">
    <location>
        <begin position="1318"/>
        <end position="1694"/>
    </location>
</feature>
<evidence type="ECO:0000256" key="13">
    <source>
        <dbReference type="ARBA" id="ARBA00081767"/>
    </source>
</evidence>
<feature type="compositionally biased region" description="Basic and acidic residues" evidence="16">
    <location>
        <begin position="887"/>
        <end position="910"/>
    </location>
</feature>
<dbReference type="FunFam" id="2.130.10.10:FF:000141">
    <property type="entry name" value="Pleckstrin homology domain interacting protein"/>
    <property type="match status" value="1"/>
</dbReference>
<feature type="domain" description="Bromo" evidence="17">
    <location>
        <begin position="1218"/>
        <end position="1288"/>
    </location>
</feature>
<dbReference type="GO" id="GO:0005634">
    <property type="term" value="C:nucleus"/>
    <property type="evidence" value="ECO:0007669"/>
    <property type="project" value="UniProtKB-SubCell"/>
</dbReference>
<feature type="compositionally biased region" description="Low complexity" evidence="16">
    <location>
        <begin position="1409"/>
        <end position="1424"/>
    </location>
</feature>
<dbReference type="CDD" id="cd00200">
    <property type="entry name" value="WD40"/>
    <property type="match status" value="1"/>
</dbReference>
<feature type="compositionally biased region" description="Basic residues" evidence="16">
    <location>
        <begin position="1318"/>
        <end position="1331"/>
    </location>
</feature>
<keyword evidence="6" id="KW-0832">Ubl conjugation</keyword>
<feature type="compositionally biased region" description="Acidic residues" evidence="16">
    <location>
        <begin position="1165"/>
        <end position="1176"/>
    </location>
</feature>
<feature type="repeat" description="WD" evidence="15">
    <location>
        <begin position="226"/>
        <end position="257"/>
    </location>
</feature>
<dbReference type="InterPro" id="IPR015943">
    <property type="entry name" value="WD40/YVTN_repeat-like_dom_sf"/>
</dbReference>
<feature type="compositionally biased region" description="Low complexity" evidence="16">
    <location>
        <begin position="842"/>
        <end position="856"/>
    </location>
</feature>
<feature type="repeat" description="WD" evidence="15">
    <location>
        <begin position="268"/>
        <end position="304"/>
    </location>
</feature>
<keyword evidence="5" id="KW-0677">Repeat</keyword>
<evidence type="ECO:0000256" key="11">
    <source>
        <dbReference type="ARBA" id="ARBA00069235"/>
    </source>
</evidence>
<keyword evidence="2" id="KW-1017">Isopeptide bond</keyword>
<keyword evidence="8 14" id="KW-0103">Bromodomain</keyword>
<dbReference type="GO" id="GO:0043066">
    <property type="term" value="P:negative regulation of apoptotic process"/>
    <property type="evidence" value="ECO:0007669"/>
    <property type="project" value="UniProtKB-ARBA"/>
</dbReference>
<dbReference type="InterPro" id="IPR057451">
    <property type="entry name" value="BRWD/PHIP_AD"/>
</dbReference>
<dbReference type="InterPro" id="IPR052060">
    <property type="entry name" value="Bromo_WD_repeat"/>
</dbReference>
<feature type="compositionally biased region" description="Basic and acidic residues" evidence="16">
    <location>
        <begin position="1549"/>
        <end position="1561"/>
    </location>
</feature>
<feature type="compositionally biased region" description="Acidic residues" evidence="16">
    <location>
        <begin position="1639"/>
        <end position="1658"/>
    </location>
</feature>
<dbReference type="Pfam" id="PF00439">
    <property type="entry name" value="Bromodomain"/>
    <property type="match status" value="2"/>
</dbReference>
<dbReference type="InterPro" id="IPR036427">
    <property type="entry name" value="Bromodomain-like_sf"/>
</dbReference>
<dbReference type="InterPro" id="IPR019775">
    <property type="entry name" value="WD40_repeat_CS"/>
</dbReference>
<sequence>MASDSKVIAQLKSELYFLIARFLEAGPCQNVAEALIKEAEEKELLPKRIDWTGKEHPGTYENLFVFKQVKIYRHIAPDHLLQICQCLGPALEKEIPPSVPGVHSLLGAGASLCQHQQKGCKHVVWKGSALAALHCGRPPEPPLNYGYPANIVDTAYGRRLNGSYRLGQLVPTAVYQHMKMHKRILGHLSSVYCVTFDRTGRRIFTGSDDCLVKIWATDNGRLLATLRGHAAEISDMAVNYENTMIAVGSCDKMIRVWCLQTCAPLAVLEGHEASITSLQFSPLCSGSKRYLSSTGADGSICFWQWDARTLKFSQRPSKFTERPRPGVQMICSSFSAGGMFLATGSTDQIIRVYFFGSGQPEKISDLESHTDKVDSIQFSNTGERFVSGSRDGTARIWQLHQQEWRSILLDMTTKLSGNNPPGLEDKVTKVKVTMVAWDRHDNTVITAVNNLTLKVWNSYTGQLIHVLMGHEDEVFVLEPHPFDPRVLFSAGHDGNAIVWDLARGVKIRSYFNMIEGQGHGAVFDCKCSPDGQHFACTDSHGHLLIFGFGSSSRYDKIADQMFFHTDYRPLIRDANNYVLDEQTQQAPHLMPPPFLVDVDGNPHPSRYQRLVPGRENCRDEQLIPQMGVTSSGLNQVLSQQANDGSSPLDTMIQRLQQEQDHRLSVDTWSSGLNRGSRGSVSSSSEVHSPPNVGLRRSGQIEGVRQMHSNAPRSEIATERDLVAWSRRVLVPELPPGISSKQEKWRTAKGEEEISIYKLEKKKRTVPSHIQREAKNHGPESVSDGGEPRRLQVNQHNYHTRAAVEETGRQGDAAEEENSSSEEGEVRPASGETSEEEGKAWPSDSSSSSDYTSDYSDWTADAGINLQPPKKTVRHKKKKNASSSEEDVEKKKEKENKKERKKEKQDKDGALPKKKKPKERRMKRLPVEEFQEQGLTLEEWLPSPWITDTVPRRCPFIPQMGDEVYYFRQGHEAYVEMAKMNKIVGINPKKQPWHKMELRVKHLYKLILYTSVFPDELGLSVPLTEEEHQQLVYMPLEGEWGPRTRDEECERIIAGINQLITLDIAAPFVAPVDLQAYPTYCTVVAYLTDLGTIKERLENRFYRRLSSLMWEVRYIEHNAQTFNEPGTPIVKTAKFVSDLMLQFIKDHSCTDIIPLYSSMKKKTFSDSEEEDEDEDTDAPSTSTRKKKEHKPIRKLRNNAQSYDNQAWKTQCKELLDLIFQCEDSEPFRQPVDLEEYPDYRDIIDTPMDFSTVRKTLQAGNYESPTQLCKDVRLIFSNSKAYTPSKKSRIYSMSLRLSALFEEHVSIILSTYKSAHRFHAAKSLTRQKKKRQRSASPSSSAASSPERKRRAVKSQMKPEPSTSSPSLGASRSPALRQAAAQMNGRAVESAAVVRTRSTRRFGNLSVTEHPATSSGAKSSTSKNNTSLTVHGKPVTDSPNKQFKAQNTVSSACLSSDTENTRSSSTAESAGEQRKVKRKLKASLSQQEVNSQDSSRAQKSLQLNGHGGHGSNDVVRRGRKPKAMTIAKAASAVMPETVVKPSGKKRGRKSKKELEAMRGNELENRATTTEEEEREQSTSDEAGTSAVADTSSEQSPIVQKSRRGRKPKGMKKTPEMHSAPTAVSPKMQTRSSGRIERPIERMEEEEDEEEDDERTEEEVEGVQEQSNDKGSKFPMRTRNQGRRTAFYNEDDSEEEQRQLLFEDSSLTFGTSSKGRVRKLTEKAKANLIGW</sequence>
<keyword evidence="3" id="KW-0597">Phosphoprotein</keyword>
<dbReference type="GO" id="GO:0045893">
    <property type="term" value="P:positive regulation of DNA-templated transcription"/>
    <property type="evidence" value="ECO:0007669"/>
    <property type="project" value="UniProtKB-ARBA"/>
</dbReference>
<evidence type="ECO:0000256" key="9">
    <source>
        <dbReference type="ARBA" id="ARBA00023242"/>
    </source>
</evidence>
<dbReference type="GO" id="GO:0008360">
    <property type="term" value="P:regulation of cell shape"/>
    <property type="evidence" value="ECO:0007669"/>
    <property type="project" value="TreeGrafter"/>
</dbReference>
<feature type="compositionally biased region" description="Polar residues" evidence="16">
    <location>
        <begin position="1434"/>
        <end position="1465"/>
    </location>
</feature>
<evidence type="ECO:0000256" key="7">
    <source>
        <dbReference type="ARBA" id="ARBA00022990"/>
    </source>
</evidence>
<reference evidence="18" key="1">
    <citation type="submission" date="2022-02" db="EMBL/GenBank/DDBJ databases">
        <title>Atlantic sturgeon de novo genome assembly.</title>
        <authorList>
            <person name="Stock M."/>
            <person name="Klopp C."/>
            <person name="Guiguen Y."/>
            <person name="Cabau C."/>
            <person name="Parinello H."/>
            <person name="Santidrian Yebra-Pimentel E."/>
            <person name="Kuhl H."/>
            <person name="Dirks R.P."/>
            <person name="Guessner J."/>
            <person name="Wuertz S."/>
            <person name="Du K."/>
            <person name="Schartl M."/>
        </authorList>
    </citation>
    <scope>NUCLEOTIDE SEQUENCE</scope>
    <source>
        <strain evidence="18">STURGEONOMICS-FGT-2020</strain>
        <tissue evidence="18">Whole blood</tissue>
    </source>
</reference>
<name>A0AAD8LR64_ACIOX</name>
<evidence type="ECO:0000313" key="19">
    <source>
        <dbReference type="Proteomes" id="UP001230051"/>
    </source>
</evidence>
<dbReference type="GO" id="GO:0007010">
    <property type="term" value="P:cytoskeleton organization"/>
    <property type="evidence" value="ECO:0007669"/>
    <property type="project" value="TreeGrafter"/>
</dbReference>
<dbReference type="Gene3D" id="2.130.10.10">
    <property type="entry name" value="YVTN repeat-like/Quinoprotein amine dehydrogenase"/>
    <property type="match status" value="2"/>
</dbReference>
<gene>
    <name evidence="18" type="primary">PHIP</name>
    <name evidence="18" type="ORF">AOXY_G6392</name>
</gene>
<keyword evidence="7" id="KW-0007">Acetylation</keyword>
<dbReference type="InterPro" id="IPR001487">
    <property type="entry name" value="Bromodomain"/>
</dbReference>
<evidence type="ECO:0000313" key="18">
    <source>
        <dbReference type="EMBL" id="KAK1171539.1"/>
    </source>
</evidence>
<dbReference type="SUPFAM" id="SSF47370">
    <property type="entry name" value="Bromodomain"/>
    <property type="match status" value="2"/>
</dbReference>
<comment type="function">
    <text evidence="10">Probable regulator of the insulin and insulin-like growth factor signaling pathways. Stimulates cell proliferation through regulation of cyclin transcription and has an anti-apoptotic activity through AKT1 phosphorylation and activation. Plays a role in the regulation of cell morphology and cytoskeletal organization.</text>
</comment>
<dbReference type="SMART" id="SM00297">
    <property type="entry name" value="BROMO"/>
    <property type="match status" value="2"/>
</dbReference>
<proteinExistence type="predicted"/>
<feature type="domain" description="Bromo" evidence="17">
    <location>
        <begin position="1059"/>
        <end position="1129"/>
    </location>
</feature>
<evidence type="ECO:0000256" key="4">
    <source>
        <dbReference type="ARBA" id="ARBA00022574"/>
    </source>
</evidence>
<feature type="compositionally biased region" description="Basic residues" evidence="16">
    <location>
        <begin position="1539"/>
        <end position="1548"/>
    </location>
</feature>
<evidence type="ECO:0000259" key="17">
    <source>
        <dbReference type="PROSITE" id="PS50014"/>
    </source>
</evidence>
<dbReference type="InterPro" id="IPR001680">
    <property type="entry name" value="WD40_rpt"/>
</dbReference>
<evidence type="ECO:0000256" key="3">
    <source>
        <dbReference type="ARBA" id="ARBA00022553"/>
    </source>
</evidence>
<feature type="compositionally biased region" description="Basic residues" evidence="16">
    <location>
        <begin position="1597"/>
        <end position="1608"/>
    </location>
</feature>
<dbReference type="PROSITE" id="PS50294">
    <property type="entry name" value="WD_REPEATS_REGION"/>
    <property type="match status" value="4"/>
</dbReference>
<evidence type="ECO:0000256" key="10">
    <source>
        <dbReference type="ARBA" id="ARBA00058276"/>
    </source>
</evidence>
<feature type="compositionally biased region" description="Basic residues" evidence="16">
    <location>
        <begin position="911"/>
        <end position="923"/>
    </location>
</feature>
<dbReference type="SUPFAM" id="SSF50978">
    <property type="entry name" value="WD40 repeat-like"/>
    <property type="match status" value="1"/>
</dbReference>
<dbReference type="FunFam" id="2.130.10.10:FF:000023">
    <property type="entry name" value="Bromodomain and WD repeat domain containing 1"/>
    <property type="match status" value="1"/>
</dbReference>
<dbReference type="PRINTS" id="PR00503">
    <property type="entry name" value="BROMODOMAIN"/>
</dbReference>
<dbReference type="EMBL" id="JAGXEW010000005">
    <property type="protein sequence ID" value="KAK1171539.1"/>
    <property type="molecule type" value="Genomic_DNA"/>
</dbReference>
<protein>
    <recommendedName>
        <fullName evidence="11">PH-interacting protein</fullName>
    </recommendedName>
    <alternativeName>
        <fullName evidence="13">IRS-1 PH domain-binding protein</fullName>
    </alternativeName>
    <alternativeName>
        <fullName evidence="12">WD repeat-containing protein 11</fullName>
    </alternativeName>
</protein>
<accession>A0AAD8LR64</accession>
<feature type="repeat" description="WD" evidence="15">
    <location>
        <begin position="467"/>
        <end position="509"/>
    </location>
</feature>
<dbReference type="InterPro" id="IPR036322">
    <property type="entry name" value="WD40_repeat_dom_sf"/>
</dbReference>